<organism evidence="12">
    <name type="scientific">Nothobranchius korthausae</name>
    <dbReference type="NCBI Taxonomy" id="1143690"/>
    <lineage>
        <taxon>Eukaryota</taxon>
        <taxon>Metazoa</taxon>
        <taxon>Chordata</taxon>
        <taxon>Craniata</taxon>
        <taxon>Vertebrata</taxon>
        <taxon>Euteleostomi</taxon>
        <taxon>Actinopterygii</taxon>
        <taxon>Neopterygii</taxon>
        <taxon>Teleostei</taxon>
        <taxon>Neoteleostei</taxon>
        <taxon>Acanthomorphata</taxon>
        <taxon>Ovalentaria</taxon>
        <taxon>Atherinomorphae</taxon>
        <taxon>Cyprinodontiformes</taxon>
        <taxon>Nothobranchiidae</taxon>
        <taxon>Nothobranchius</taxon>
    </lineage>
</organism>
<evidence type="ECO:0000256" key="9">
    <source>
        <dbReference type="ARBA" id="ARBA00023242"/>
    </source>
</evidence>
<dbReference type="InterPro" id="IPR024687">
    <property type="entry name" value="MMS19_C"/>
</dbReference>
<reference evidence="12" key="2">
    <citation type="submission" date="2016-06" db="EMBL/GenBank/DDBJ databases">
        <title>The genome of a short-lived fish provides insights into sex chromosome evolution and the genetic control of aging.</title>
        <authorList>
            <person name="Reichwald K."/>
            <person name="Felder M."/>
            <person name="Petzold A."/>
            <person name="Koch P."/>
            <person name="Groth M."/>
            <person name="Platzer M."/>
        </authorList>
    </citation>
    <scope>NUCLEOTIDE SEQUENCE</scope>
    <source>
        <tissue evidence="12">Brain</tissue>
    </source>
</reference>
<dbReference type="Pfam" id="PF12460">
    <property type="entry name" value="MMS19_C"/>
    <property type="match status" value="1"/>
</dbReference>
<evidence type="ECO:0000256" key="2">
    <source>
        <dbReference type="ARBA" id="ARBA00004186"/>
    </source>
</evidence>
<protein>
    <recommendedName>
        <fullName evidence="10">MMS19 nucleotide excision repair protein</fullName>
    </recommendedName>
</protein>
<name>A0A1A8H4A1_9TELE</name>
<evidence type="ECO:0000256" key="1">
    <source>
        <dbReference type="ARBA" id="ARBA00004123"/>
    </source>
</evidence>
<comment type="function">
    <text evidence="10">Key component of the cytosolic iron-sulfur protein assembly (CIA) complex, a multiprotein complex that mediates the incorporation of iron-sulfur cluster into apoproteins specifically involved in DNA metabolism and genomic integrity. In the CIA complex, MMS19 acts as an adapter between early-acting CIA components and a subset of cellular target iron-sulfur proteins.</text>
</comment>
<evidence type="ECO:0000259" key="11">
    <source>
        <dbReference type="Pfam" id="PF12460"/>
    </source>
</evidence>
<keyword evidence="6 10" id="KW-0227">DNA damage</keyword>
<dbReference type="EMBL" id="HAEC01009848">
    <property type="protein sequence ID" value="SBQ78064.1"/>
    <property type="molecule type" value="Transcribed_RNA"/>
</dbReference>
<dbReference type="GO" id="GO:0071817">
    <property type="term" value="C:MMXD complex"/>
    <property type="evidence" value="ECO:0007669"/>
    <property type="project" value="TreeGrafter"/>
</dbReference>
<dbReference type="PANTHER" id="PTHR12891:SF0">
    <property type="entry name" value="MMS19 NUCLEOTIDE EXCISION REPAIR PROTEIN HOMOLOG"/>
    <property type="match status" value="1"/>
</dbReference>
<dbReference type="GO" id="GO:0005634">
    <property type="term" value="C:nucleus"/>
    <property type="evidence" value="ECO:0007669"/>
    <property type="project" value="UniProtKB-SubCell"/>
</dbReference>
<keyword evidence="8 10" id="KW-0206">Cytoskeleton</keyword>
<dbReference type="GO" id="GO:0016226">
    <property type="term" value="P:iron-sulfur cluster assembly"/>
    <property type="evidence" value="ECO:0007669"/>
    <property type="project" value="UniProtKB-UniRule"/>
</dbReference>
<evidence type="ECO:0000256" key="8">
    <source>
        <dbReference type="ARBA" id="ARBA00023212"/>
    </source>
</evidence>
<gene>
    <name evidence="12" type="primary">MMS19</name>
</gene>
<proteinExistence type="inferred from homology"/>
<evidence type="ECO:0000256" key="5">
    <source>
        <dbReference type="ARBA" id="ARBA00022737"/>
    </source>
</evidence>
<dbReference type="GO" id="GO:0051604">
    <property type="term" value="P:protein maturation"/>
    <property type="evidence" value="ECO:0007669"/>
    <property type="project" value="UniProtKB-UniRule"/>
</dbReference>
<dbReference type="GO" id="GO:0006281">
    <property type="term" value="P:DNA repair"/>
    <property type="evidence" value="ECO:0007669"/>
    <property type="project" value="UniProtKB-UniRule"/>
</dbReference>
<dbReference type="AlphaFoldDB" id="A0A1A8H4A1"/>
<dbReference type="InterPro" id="IPR039920">
    <property type="entry name" value="MMS19"/>
</dbReference>
<comment type="subunit">
    <text evidence="10">Component of the CIA complex.</text>
</comment>
<keyword evidence="5" id="KW-0677">Repeat</keyword>
<accession>A0A1A8H4A1</accession>
<feature type="domain" description="MMS19 C-terminal" evidence="11">
    <location>
        <begin position="2"/>
        <end position="250"/>
    </location>
</feature>
<dbReference type="PANTHER" id="PTHR12891">
    <property type="entry name" value="DNA REPAIR/TRANSCRIPTION PROTEIN MET18/MMS19"/>
    <property type="match status" value="1"/>
</dbReference>
<sequence>MERLLFQLEELSCSCSHLLSYTSAAKCFAGLINKKPLGDSLDDLIQTTMKRVCSELGCTSSPVRIQAFTLMIWVAKALLLRYHPLFSLLTDKLFSLLDDPDLGPMAADSFSLLMSDSADVLNRGCHADVRIMYRQRFFSENSAKLVQGFNAAPQEKKSNYLKALSNIVNELPKQVQVSELPALLSLILEALTCPDQSVQLSTLSCLEPVLMNPPQVLIQQLEALVSRLLALLCSPAMKIRIASVRCIHALSQFPVHEVLPFRARVLRALAQALDDKKRLCSDVPGVARALL</sequence>
<dbReference type="GO" id="GO:0097361">
    <property type="term" value="C:cytosolic [4Fe-4S] assembly targeting complex"/>
    <property type="evidence" value="ECO:0007669"/>
    <property type="project" value="UniProtKB-UniRule"/>
</dbReference>
<evidence type="ECO:0000256" key="3">
    <source>
        <dbReference type="ARBA" id="ARBA00009340"/>
    </source>
</evidence>
<evidence type="ECO:0000313" key="12">
    <source>
        <dbReference type="EMBL" id="SBQ78064.1"/>
    </source>
</evidence>
<keyword evidence="4 10" id="KW-0963">Cytoplasm</keyword>
<dbReference type="Gene3D" id="1.25.10.10">
    <property type="entry name" value="Leucine-rich Repeat Variant"/>
    <property type="match status" value="1"/>
</dbReference>
<reference evidence="12" key="1">
    <citation type="submission" date="2016-05" db="EMBL/GenBank/DDBJ databases">
        <authorList>
            <person name="Lavstsen T."/>
            <person name="Jespersen J.S."/>
        </authorList>
    </citation>
    <scope>NUCLEOTIDE SEQUENCE</scope>
    <source>
        <tissue evidence="12">Brain</tissue>
    </source>
</reference>
<comment type="similarity">
    <text evidence="3 10">Belongs to the MET18/MMS19 family.</text>
</comment>
<evidence type="ECO:0000256" key="7">
    <source>
        <dbReference type="ARBA" id="ARBA00023204"/>
    </source>
</evidence>
<evidence type="ECO:0000256" key="10">
    <source>
        <dbReference type="RuleBase" id="RU367072"/>
    </source>
</evidence>
<comment type="subcellular location">
    <subcellularLocation>
        <location evidence="2 10">Cytoplasm</location>
        <location evidence="2 10">Cytoskeleton</location>
        <location evidence="2 10">Spindle</location>
    </subcellularLocation>
    <subcellularLocation>
        <location evidence="1 10">Nucleus</location>
    </subcellularLocation>
</comment>
<dbReference type="FunFam" id="1.25.10.10:FF:000114">
    <property type="entry name" value="MMS19 nucleotide excision repair protein homolog isoform X2"/>
    <property type="match status" value="1"/>
</dbReference>
<keyword evidence="7 10" id="KW-0234">DNA repair</keyword>
<dbReference type="InterPro" id="IPR011989">
    <property type="entry name" value="ARM-like"/>
</dbReference>
<dbReference type="InterPro" id="IPR016024">
    <property type="entry name" value="ARM-type_fold"/>
</dbReference>
<dbReference type="SUPFAM" id="SSF48371">
    <property type="entry name" value="ARM repeat"/>
    <property type="match status" value="1"/>
</dbReference>
<evidence type="ECO:0000256" key="6">
    <source>
        <dbReference type="ARBA" id="ARBA00022763"/>
    </source>
</evidence>
<evidence type="ECO:0000256" key="4">
    <source>
        <dbReference type="ARBA" id="ARBA00022490"/>
    </source>
</evidence>
<keyword evidence="9 10" id="KW-0539">Nucleus</keyword>